<evidence type="ECO:0000313" key="2">
    <source>
        <dbReference type="Proteomes" id="UP001433268"/>
    </source>
</evidence>
<organism evidence="1 2">
    <name type="scientific">Apiospora hydei</name>
    <dbReference type="NCBI Taxonomy" id="1337664"/>
    <lineage>
        <taxon>Eukaryota</taxon>
        <taxon>Fungi</taxon>
        <taxon>Dikarya</taxon>
        <taxon>Ascomycota</taxon>
        <taxon>Pezizomycotina</taxon>
        <taxon>Sordariomycetes</taxon>
        <taxon>Xylariomycetidae</taxon>
        <taxon>Amphisphaeriales</taxon>
        <taxon>Apiosporaceae</taxon>
        <taxon>Apiospora</taxon>
    </lineage>
</organism>
<dbReference type="PANTHER" id="PTHR42085">
    <property type="entry name" value="F-BOX DOMAIN-CONTAINING PROTEIN"/>
    <property type="match status" value="1"/>
</dbReference>
<dbReference type="PANTHER" id="PTHR42085:SF1">
    <property type="entry name" value="F-BOX DOMAIN-CONTAINING PROTEIN"/>
    <property type="match status" value="1"/>
</dbReference>
<dbReference type="InterPro" id="IPR038883">
    <property type="entry name" value="AN11006-like"/>
</dbReference>
<protein>
    <submittedName>
        <fullName evidence="1">Uncharacterized protein</fullName>
    </submittedName>
</protein>
<dbReference type="RefSeq" id="XP_066664462.1">
    <property type="nucleotide sequence ID" value="XM_066815172.1"/>
</dbReference>
<dbReference type="Proteomes" id="UP001433268">
    <property type="component" value="Unassembled WGS sequence"/>
</dbReference>
<gene>
    <name evidence="1" type="ORF">PG997_010857</name>
</gene>
<accession>A0ABR1VL36</accession>
<proteinExistence type="predicted"/>
<sequence length="295" mass="35105">MCFFFHRLRRHYGLAAAKKIDFLGFPREIRDQIYGYCLVSHAKALHPWMHPSIYRGWKDKPTTELFRVSKQVRHEAAIVFYSQNQLDFTMVEPDEITGFLKRIGRNAEHIRHLVVKFPYFRSLQLEELGRVAIRPRYAGIPQAIRAGCPNLQTITTSRWSTYAVVLWQVPRSYSWERDRAGDRKIVTEAIDVADAYFRSMAPSLKEIIIELDTEQYWWPLSQRHIDRGMSDEDLLHRHVRQQMESHGWKLLPTDRSHDEEDTGLHMSWVRRESRIFMLSESTPVNHRDEYFRSLF</sequence>
<comment type="caution">
    <text evidence="1">The sequence shown here is derived from an EMBL/GenBank/DDBJ whole genome shotgun (WGS) entry which is preliminary data.</text>
</comment>
<reference evidence="1 2" key="1">
    <citation type="submission" date="2023-01" db="EMBL/GenBank/DDBJ databases">
        <title>Analysis of 21 Apiospora genomes using comparative genomics revels a genus with tremendous synthesis potential of carbohydrate active enzymes and secondary metabolites.</title>
        <authorList>
            <person name="Sorensen T."/>
        </authorList>
    </citation>
    <scope>NUCLEOTIDE SEQUENCE [LARGE SCALE GENOMIC DNA]</scope>
    <source>
        <strain evidence="1 2">CBS 114990</strain>
    </source>
</reference>
<keyword evidence="2" id="KW-1185">Reference proteome</keyword>
<dbReference type="EMBL" id="JAQQWN010000008">
    <property type="protein sequence ID" value="KAK8070654.1"/>
    <property type="molecule type" value="Genomic_DNA"/>
</dbReference>
<name>A0ABR1VL36_9PEZI</name>
<dbReference type="GeneID" id="92048232"/>
<evidence type="ECO:0000313" key="1">
    <source>
        <dbReference type="EMBL" id="KAK8070654.1"/>
    </source>
</evidence>